<evidence type="ECO:0000259" key="1">
    <source>
        <dbReference type="Pfam" id="PF07022"/>
    </source>
</evidence>
<dbReference type="Gene3D" id="1.10.260.40">
    <property type="entry name" value="lambda repressor-like DNA-binding domains"/>
    <property type="match status" value="1"/>
</dbReference>
<sequence>MSMDPVQVAATSAEGLYGAYATRGLRLSKAMSVRGITKISVLAKQLNVSESAVSRWRNEGPMTLQNVVALCVELSMSADWLLFGIGDMELNTACAITTFTSVSKHLRALPSPVRESLLTFLETLVKTH</sequence>
<comment type="caution">
    <text evidence="2">The sequence shown here is derived from an EMBL/GenBank/DDBJ whole genome shotgun (WGS) entry which is preliminary data.</text>
</comment>
<dbReference type="GO" id="GO:0045892">
    <property type="term" value="P:negative regulation of DNA-templated transcription"/>
    <property type="evidence" value="ECO:0007669"/>
    <property type="project" value="InterPro"/>
</dbReference>
<organism evidence="2 3">
    <name type="scientific">Dyella psychrodurans</name>
    <dbReference type="NCBI Taxonomy" id="1927960"/>
    <lineage>
        <taxon>Bacteria</taxon>
        <taxon>Pseudomonadati</taxon>
        <taxon>Pseudomonadota</taxon>
        <taxon>Gammaproteobacteria</taxon>
        <taxon>Lysobacterales</taxon>
        <taxon>Rhodanobacteraceae</taxon>
        <taxon>Dyella</taxon>
    </lineage>
</organism>
<dbReference type="AlphaFoldDB" id="A0A370XCX3"/>
<dbReference type="InterPro" id="IPR010744">
    <property type="entry name" value="Phage_CI_N"/>
</dbReference>
<dbReference type="InterPro" id="IPR001387">
    <property type="entry name" value="Cro/C1-type_HTH"/>
</dbReference>
<dbReference type="Pfam" id="PF07022">
    <property type="entry name" value="Phage_CI_repr"/>
    <property type="match status" value="1"/>
</dbReference>
<gene>
    <name evidence="2" type="ORF">DWU99_02220</name>
</gene>
<dbReference type="CDD" id="cd00093">
    <property type="entry name" value="HTH_XRE"/>
    <property type="match status" value="1"/>
</dbReference>
<name>A0A370XCX3_9GAMM</name>
<dbReference type="InterPro" id="IPR010982">
    <property type="entry name" value="Lambda_DNA-bd_dom_sf"/>
</dbReference>
<feature type="domain" description="Bacteriophage CI repressor N-terminal" evidence="1">
    <location>
        <begin position="27"/>
        <end position="88"/>
    </location>
</feature>
<keyword evidence="3" id="KW-1185">Reference proteome</keyword>
<proteinExistence type="predicted"/>
<dbReference type="EMBL" id="QRBF01000001">
    <property type="protein sequence ID" value="RDS86107.1"/>
    <property type="molecule type" value="Genomic_DNA"/>
</dbReference>
<evidence type="ECO:0000313" key="3">
    <source>
        <dbReference type="Proteomes" id="UP000255334"/>
    </source>
</evidence>
<dbReference type="SUPFAM" id="SSF47413">
    <property type="entry name" value="lambda repressor-like DNA-binding domains"/>
    <property type="match status" value="1"/>
</dbReference>
<accession>A0A370XCX3</accession>
<dbReference type="Proteomes" id="UP000255334">
    <property type="component" value="Unassembled WGS sequence"/>
</dbReference>
<reference evidence="2 3" key="1">
    <citation type="submission" date="2018-07" db="EMBL/GenBank/DDBJ databases">
        <title>Dyella monticola sp. nov. and Dyella psychrodurans sp. nov. isolated from monsoon evergreen broad-leaved forest soil of Dinghu Mountain, China.</title>
        <authorList>
            <person name="Gao Z."/>
            <person name="Qiu L."/>
        </authorList>
    </citation>
    <scope>NUCLEOTIDE SEQUENCE [LARGE SCALE GENOMIC DNA]</scope>
    <source>
        <strain evidence="2 3">4MSK11</strain>
    </source>
</reference>
<evidence type="ECO:0000313" key="2">
    <source>
        <dbReference type="EMBL" id="RDS86107.1"/>
    </source>
</evidence>
<dbReference type="GO" id="GO:0003677">
    <property type="term" value="F:DNA binding"/>
    <property type="evidence" value="ECO:0007669"/>
    <property type="project" value="InterPro"/>
</dbReference>
<protein>
    <submittedName>
        <fullName evidence="2">Transcriptional regulator</fullName>
    </submittedName>
</protein>